<dbReference type="FunFam" id="1.10.3130.10:FF:000003">
    <property type="entry name" value="Serine acetyltransferase"/>
    <property type="match status" value="1"/>
</dbReference>
<dbReference type="PROSITE" id="PS00101">
    <property type="entry name" value="HEXAPEP_TRANSFERASES"/>
    <property type="match status" value="1"/>
</dbReference>
<dbReference type="SUPFAM" id="SSF51161">
    <property type="entry name" value="Trimeric LpxA-like enzymes"/>
    <property type="match status" value="1"/>
</dbReference>
<comment type="catalytic activity">
    <reaction evidence="12">
        <text>L-serine + acetyl-CoA = O-acetyl-L-serine + CoA</text>
        <dbReference type="Rhea" id="RHEA:24560"/>
        <dbReference type="ChEBI" id="CHEBI:33384"/>
        <dbReference type="ChEBI" id="CHEBI:57287"/>
        <dbReference type="ChEBI" id="CHEBI:57288"/>
        <dbReference type="ChEBI" id="CHEBI:58340"/>
        <dbReference type="EC" id="2.3.1.30"/>
    </reaction>
</comment>
<accession>A0A2P7MTT9</accession>
<keyword evidence="14" id="KW-1185">Reference proteome</keyword>
<evidence type="ECO:0000256" key="6">
    <source>
        <dbReference type="ARBA" id="ARBA00022490"/>
    </source>
</evidence>
<dbReference type="InterPro" id="IPR053376">
    <property type="entry name" value="Serine_acetyltransferase"/>
</dbReference>
<gene>
    <name evidence="13" type="primary">cysE</name>
    <name evidence="13" type="ORF">C7K55_09295</name>
</gene>
<keyword evidence="7" id="KW-0028">Amino-acid biosynthesis</keyword>
<evidence type="ECO:0000256" key="1">
    <source>
        <dbReference type="ARBA" id="ARBA00004496"/>
    </source>
</evidence>
<dbReference type="GO" id="GO:0005737">
    <property type="term" value="C:cytoplasm"/>
    <property type="evidence" value="ECO:0007669"/>
    <property type="project" value="UniProtKB-SubCell"/>
</dbReference>
<evidence type="ECO:0000256" key="8">
    <source>
        <dbReference type="ARBA" id="ARBA00022679"/>
    </source>
</evidence>
<dbReference type="InterPro" id="IPR011004">
    <property type="entry name" value="Trimer_LpxA-like_sf"/>
</dbReference>
<keyword evidence="10" id="KW-0198">Cysteine biosynthesis</keyword>
<dbReference type="AlphaFoldDB" id="A0A2P7MTT9"/>
<comment type="subcellular location">
    <subcellularLocation>
        <location evidence="1">Cytoplasm</location>
    </subcellularLocation>
</comment>
<dbReference type="CDD" id="cd03354">
    <property type="entry name" value="LbH_SAT"/>
    <property type="match status" value="1"/>
</dbReference>
<dbReference type="RefSeq" id="WP_106632454.1">
    <property type="nucleotide sequence ID" value="NZ_PXXO01000010.1"/>
</dbReference>
<dbReference type="GO" id="GO:0043886">
    <property type="term" value="F:structural constituent of carboxysome shell"/>
    <property type="evidence" value="ECO:0007669"/>
    <property type="project" value="UniProtKB-ARBA"/>
</dbReference>
<dbReference type="NCBIfam" id="NF041874">
    <property type="entry name" value="EPS_EpsC"/>
    <property type="match status" value="1"/>
</dbReference>
<evidence type="ECO:0000256" key="11">
    <source>
        <dbReference type="ARBA" id="ARBA00023315"/>
    </source>
</evidence>
<evidence type="ECO:0000256" key="3">
    <source>
        <dbReference type="ARBA" id="ARBA00007274"/>
    </source>
</evidence>
<reference evidence="13 14" key="1">
    <citation type="journal article" date="2018" name="Environ. Microbiol.">
        <title>Ecological and genomic features of two widespread freshwater picocyanobacteria.</title>
        <authorList>
            <person name="Cabello-Yeves P.J."/>
            <person name="Picazo A."/>
            <person name="Camacho A."/>
            <person name="Callieri C."/>
            <person name="Rosselli R."/>
            <person name="Roda-Garcia J.J."/>
            <person name="Coutinho F.H."/>
            <person name="Rodriguez-Valera F."/>
        </authorList>
    </citation>
    <scope>NUCLEOTIDE SEQUENCE [LARGE SCALE GENOMIC DNA]</scope>
    <source>
        <strain evidence="13 14">Tous</strain>
    </source>
</reference>
<dbReference type="GO" id="GO:0009001">
    <property type="term" value="F:serine O-acetyltransferase activity"/>
    <property type="evidence" value="ECO:0007669"/>
    <property type="project" value="UniProtKB-EC"/>
</dbReference>
<dbReference type="InterPro" id="IPR042122">
    <property type="entry name" value="Ser_AcTrfase_N_sf"/>
</dbReference>
<organism evidence="13 14">
    <name type="scientific">Cyanobium usitatum str. Tous</name>
    <dbReference type="NCBI Taxonomy" id="2116684"/>
    <lineage>
        <taxon>Bacteria</taxon>
        <taxon>Bacillati</taxon>
        <taxon>Cyanobacteriota</taxon>
        <taxon>Cyanophyceae</taxon>
        <taxon>Synechococcales</taxon>
        <taxon>Prochlorococcaceae</taxon>
        <taxon>Cyanobium</taxon>
    </lineage>
</organism>
<proteinExistence type="inferred from homology"/>
<keyword evidence="11" id="KW-0012">Acyltransferase</keyword>
<keyword evidence="6" id="KW-0963">Cytoplasm</keyword>
<sequence length="252" mass="26764">MLKALQADLAIIKQRDPAARGTLEILLCYPGLHALTLHRLSHWLWGRRLPPLPLLARLLSQLGRLATGVEIHPGARIGHGVFIDHGMGVVIGETAVISNRCLLYQGVTLGGTGKAHGKRHPTLLENVVVGAGAKVLGAITVGANTRIGAGSVLLRDVAADSTVVGIPGRVIHQSGVRIDPLAHSALPDTEANVIRNLMERIDVLEMELARTQGCLRELAAGRPLLEPCNGAAQNLKDREILEFLGDNPGTTS</sequence>
<evidence type="ECO:0000256" key="7">
    <source>
        <dbReference type="ARBA" id="ARBA00022605"/>
    </source>
</evidence>
<evidence type="ECO:0000256" key="9">
    <source>
        <dbReference type="ARBA" id="ARBA00022737"/>
    </source>
</evidence>
<dbReference type="Pfam" id="PF00132">
    <property type="entry name" value="Hexapep"/>
    <property type="match status" value="1"/>
</dbReference>
<dbReference type="InterPro" id="IPR045304">
    <property type="entry name" value="LbH_SAT"/>
</dbReference>
<dbReference type="PANTHER" id="PTHR42811">
    <property type="entry name" value="SERINE ACETYLTRANSFERASE"/>
    <property type="match status" value="1"/>
</dbReference>
<evidence type="ECO:0000256" key="2">
    <source>
        <dbReference type="ARBA" id="ARBA00004876"/>
    </source>
</evidence>
<evidence type="ECO:0000313" key="14">
    <source>
        <dbReference type="Proteomes" id="UP000243002"/>
    </source>
</evidence>
<comment type="pathway">
    <text evidence="2">Amino-acid biosynthesis; L-cysteine biosynthesis; L-cysteine from L-serine: step 1/2.</text>
</comment>
<comment type="caution">
    <text evidence="13">The sequence shown here is derived from an EMBL/GenBank/DDBJ whole genome shotgun (WGS) entry which is preliminary data.</text>
</comment>
<evidence type="ECO:0000256" key="4">
    <source>
        <dbReference type="ARBA" id="ARBA00013266"/>
    </source>
</evidence>
<dbReference type="EC" id="2.3.1.30" evidence="4"/>
<comment type="similarity">
    <text evidence="3">Belongs to the transferase hexapeptide repeat family.</text>
</comment>
<dbReference type="InterPro" id="IPR001451">
    <property type="entry name" value="Hexapep"/>
</dbReference>
<protein>
    <recommendedName>
        <fullName evidence="5">Serine acetyltransferase</fullName>
        <ecNumber evidence="4">2.3.1.30</ecNumber>
    </recommendedName>
</protein>
<evidence type="ECO:0000256" key="5">
    <source>
        <dbReference type="ARBA" id="ARBA00018522"/>
    </source>
</evidence>
<name>A0A2P7MTT9_9CYAN</name>
<dbReference type="FunFam" id="2.160.10.10:FF:000007">
    <property type="entry name" value="Serine acetyltransferase"/>
    <property type="match status" value="1"/>
</dbReference>
<dbReference type="Gene3D" id="1.10.3130.10">
    <property type="entry name" value="serine acetyltransferase, domain 1"/>
    <property type="match status" value="1"/>
</dbReference>
<evidence type="ECO:0000313" key="13">
    <source>
        <dbReference type="EMBL" id="PSJ04643.1"/>
    </source>
</evidence>
<dbReference type="EMBL" id="PXXO01000010">
    <property type="protein sequence ID" value="PSJ04643.1"/>
    <property type="molecule type" value="Genomic_DNA"/>
</dbReference>
<dbReference type="GO" id="GO:0006535">
    <property type="term" value="P:cysteine biosynthetic process from serine"/>
    <property type="evidence" value="ECO:0007669"/>
    <property type="project" value="InterPro"/>
</dbReference>
<keyword evidence="9" id="KW-0677">Repeat</keyword>
<evidence type="ECO:0000256" key="10">
    <source>
        <dbReference type="ARBA" id="ARBA00023192"/>
    </source>
</evidence>
<dbReference type="OrthoDB" id="9801456at2"/>
<dbReference type="InterPro" id="IPR005881">
    <property type="entry name" value="Ser_O-AcTrfase"/>
</dbReference>
<dbReference type="Gene3D" id="2.160.10.10">
    <property type="entry name" value="Hexapeptide repeat proteins"/>
    <property type="match status" value="1"/>
</dbReference>
<dbReference type="GO" id="GO:0031470">
    <property type="term" value="C:carboxysome"/>
    <property type="evidence" value="ECO:0007669"/>
    <property type="project" value="UniProtKB-ARBA"/>
</dbReference>
<keyword evidence="8 13" id="KW-0808">Transferase</keyword>
<evidence type="ECO:0000256" key="12">
    <source>
        <dbReference type="ARBA" id="ARBA00049486"/>
    </source>
</evidence>
<dbReference type="Proteomes" id="UP000243002">
    <property type="component" value="Unassembled WGS sequence"/>
</dbReference>
<dbReference type="NCBIfam" id="TIGR01172">
    <property type="entry name" value="cysE"/>
    <property type="match status" value="1"/>
</dbReference>
<dbReference type="InterPro" id="IPR018357">
    <property type="entry name" value="Hexapep_transf_CS"/>
</dbReference>